<evidence type="ECO:0000313" key="1">
    <source>
        <dbReference type="EMBL" id="SMD07839.1"/>
    </source>
</evidence>
<dbReference type="Gene3D" id="2.60.40.1880">
    <property type="entry name" value="Invasion associated locus B (IalB) protein"/>
    <property type="match status" value="1"/>
</dbReference>
<organism evidence="1 2">
    <name type="scientific">Fulvimarina manganoxydans</name>
    <dbReference type="NCBI Taxonomy" id="937218"/>
    <lineage>
        <taxon>Bacteria</taxon>
        <taxon>Pseudomonadati</taxon>
        <taxon>Pseudomonadota</taxon>
        <taxon>Alphaproteobacteria</taxon>
        <taxon>Hyphomicrobiales</taxon>
        <taxon>Aurantimonadaceae</taxon>
        <taxon>Fulvimarina</taxon>
    </lineage>
</organism>
<dbReference type="Pfam" id="PF06674">
    <property type="entry name" value="DUF1176"/>
    <property type="match status" value="1"/>
</dbReference>
<proteinExistence type="predicted"/>
<dbReference type="AlphaFoldDB" id="A0A1W2EDP7"/>
<sequence>MLERALSSAALGLVLITATGTKADTFRQFRDWAVTCSEGLTCSASVSDGGEGIYGLSLTRGKAADAPLGLILNTSSGGPASGPVTFAVDGKPAGELSADAFTVSNSGALETEAAMVAETILPVMRNGSEMTVSFPQGAETLTQTFSLSGLAASLLFLDETQRRDGTVTALAAKGDEPARDVSLLPDDIETPDDLPPPVRDAWEQSGSDCASFGSFTPEPLGFSATVESSRLFGLVCGSPGAYNFYYEMFLDSGGMVTPVPLPDMAPEGPIAVTGAWNVSWDDRTKTLTAFFKGRGLGDCGSYDRWQWSEGAGPVGGFVLLQSRSKPDCDGDYAGGPEAWPADWPKS</sequence>
<evidence type="ECO:0000313" key="2">
    <source>
        <dbReference type="Proteomes" id="UP000192656"/>
    </source>
</evidence>
<keyword evidence="2" id="KW-1185">Reference proteome</keyword>
<accession>A0A1W2EDP7</accession>
<gene>
    <name evidence="1" type="ORF">SAMN06297251_12431</name>
</gene>
<protein>
    <recommendedName>
        <fullName evidence="3">DUF1176 domain-containing protein</fullName>
    </recommendedName>
</protein>
<dbReference type="EMBL" id="FWXR01000024">
    <property type="protein sequence ID" value="SMD07839.1"/>
    <property type="molecule type" value="Genomic_DNA"/>
</dbReference>
<dbReference type="RefSeq" id="WP_170923370.1">
    <property type="nucleotide sequence ID" value="NZ_FWXR01000024.1"/>
</dbReference>
<name>A0A1W2EDP7_9HYPH</name>
<dbReference type="STRING" id="937218.SAMN06297251_12431"/>
<dbReference type="Proteomes" id="UP000192656">
    <property type="component" value="Unassembled WGS sequence"/>
</dbReference>
<dbReference type="InterPro" id="IPR038696">
    <property type="entry name" value="IalB_sf"/>
</dbReference>
<dbReference type="InterPro" id="IPR009560">
    <property type="entry name" value="DUF1176"/>
</dbReference>
<evidence type="ECO:0008006" key="3">
    <source>
        <dbReference type="Google" id="ProtNLM"/>
    </source>
</evidence>
<reference evidence="1 2" key="1">
    <citation type="submission" date="2017-04" db="EMBL/GenBank/DDBJ databases">
        <authorList>
            <person name="Afonso C.L."/>
            <person name="Miller P.J."/>
            <person name="Scott M.A."/>
            <person name="Spackman E."/>
            <person name="Goraichik I."/>
            <person name="Dimitrov K.M."/>
            <person name="Suarez D.L."/>
            <person name="Swayne D.E."/>
        </authorList>
    </citation>
    <scope>NUCLEOTIDE SEQUENCE [LARGE SCALE GENOMIC DNA]</scope>
    <source>
        <strain evidence="1 2">CGMCC 1.10972</strain>
    </source>
</reference>